<sequence>MKSLLSKLQTLLFQRTPSRLLSYNVFIIRVLLEIPHTLYNLIVEYIITSIINYQNKIVMDDLYQAEIRTRYHSSMTYQEYLDTHDQPPPKPTLKAKQSPQIVEPLTLEPPKGPKIQQQKLAIYTPDEVILEESETDEKQRSNQNPRVPCQKALIEHDVRIRSQSENLGFSVFRFLQQKKKV</sequence>
<name>A0BU63_PARTE</name>
<gene>
    <name evidence="1" type="ORF">GSPATT00032312001</name>
</gene>
<proteinExistence type="predicted"/>
<dbReference type="GeneID" id="5015262"/>
<dbReference type="AlphaFoldDB" id="A0BU63"/>
<dbReference type="HOGENOM" id="CLU_127937_0_0_1"/>
<protein>
    <submittedName>
        <fullName evidence="1">Uncharacterized protein</fullName>
    </submittedName>
</protein>
<dbReference type="InParanoid" id="A0BU63"/>
<evidence type="ECO:0000313" key="2">
    <source>
        <dbReference type="Proteomes" id="UP000000600"/>
    </source>
</evidence>
<dbReference type="OMA" id="YNVFIIR"/>
<evidence type="ECO:0000313" key="1">
    <source>
        <dbReference type="EMBL" id="CAK62080.1"/>
    </source>
</evidence>
<dbReference type="KEGG" id="ptm:GSPATT00032312001"/>
<dbReference type="OrthoDB" id="284103at2759"/>
<accession>A0BU63</accession>
<reference evidence="1 2" key="1">
    <citation type="journal article" date="2006" name="Nature">
        <title>Global trends of whole-genome duplications revealed by the ciliate Paramecium tetraurelia.</title>
        <authorList>
            <consortium name="Genoscope"/>
            <person name="Aury J.-M."/>
            <person name="Jaillon O."/>
            <person name="Duret L."/>
            <person name="Noel B."/>
            <person name="Jubin C."/>
            <person name="Porcel B.M."/>
            <person name="Segurens B."/>
            <person name="Daubin V."/>
            <person name="Anthouard V."/>
            <person name="Aiach N."/>
            <person name="Arnaiz O."/>
            <person name="Billaut A."/>
            <person name="Beisson J."/>
            <person name="Blanc I."/>
            <person name="Bouhouche K."/>
            <person name="Camara F."/>
            <person name="Duharcourt S."/>
            <person name="Guigo R."/>
            <person name="Gogendeau D."/>
            <person name="Katinka M."/>
            <person name="Keller A.-M."/>
            <person name="Kissmehl R."/>
            <person name="Klotz C."/>
            <person name="Koll F."/>
            <person name="Le Moue A."/>
            <person name="Lepere C."/>
            <person name="Malinsky S."/>
            <person name="Nowacki M."/>
            <person name="Nowak J.K."/>
            <person name="Plattner H."/>
            <person name="Poulain J."/>
            <person name="Ruiz F."/>
            <person name="Serrano V."/>
            <person name="Zagulski M."/>
            <person name="Dessen P."/>
            <person name="Betermier M."/>
            <person name="Weissenbach J."/>
            <person name="Scarpelli C."/>
            <person name="Schachter V."/>
            <person name="Sperling L."/>
            <person name="Meyer E."/>
            <person name="Cohen J."/>
            <person name="Wincker P."/>
        </authorList>
    </citation>
    <scope>NUCLEOTIDE SEQUENCE [LARGE SCALE GENOMIC DNA]</scope>
    <source>
        <strain evidence="1 2">Stock d4-2</strain>
    </source>
</reference>
<dbReference type="EMBL" id="CT868018">
    <property type="protein sequence ID" value="CAK62080.1"/>
    <property type="molecule type" value="Genomic_DNA"/>
</dbReference>
<dbReference type="RefSeq" id="XP_001429478.1">
    <property type="nucleotide sequence ID" value="XM_001429441.1"/>
</dbReference>
<dbReference type="Proteomes" id="UP000000600">
    <property type="component" value="Unassembled WGS sequence"/>
</dbReference>
<organism evidence="1 2">
    <name type="scientific">Paramecium tetraurelia</name>
    <dbReference type="NCBI Taxonomy" id="5888"/>
    <lineage>
        <taxon>Eukaryota</taxon>
        <taxon>Sar</taxon>
        <taxon>Alveolata</taxon>
        <taxon>Ciliophora</taxon>
        <taxon>Intramacronucleata</taxon>
        <taxon>Oligohymenophorea</taxon>
        <taxon>Peniculida</taxon>
        <taxon>Parameciidae</taxon>
        <taxon>Paramecium</taxon>
    </lineage>
</organism>
<keyword evidence="2" id="KW-1185">Reference proteome</keyword>